<name>A0ABQ7QYY5_PLUXY</name>
<keyword evidence="2" id="KW-1185">Reference proteome</keyword>
<gene>
    <name evidence="1" type="ORF">JYU34_003015</name>
</gene>
<evidence type="ECO:0000313" key="1">
    <source>
        <dbReference type="EMBL" id="KAG7310265.1"/>
    </source>
</evidence>
<evidence type="ECO:0000313" key="2">
    <source>
        <dbReference type="Proteomes" id="UP000823941"/>
    </source>
</evidence>
<dbReference type="Proteomes" id="UP000823941">
    <property type="component" value="Chromosome 5"/>
</dbReference>
<dbReference type="EMBL" id="JAHIBW010000005">
    <property type="protein sequence ID" value="KAG7310265.1"/>
    <property type="molecule type" value="Genomic_DNA"/>
</dbReference>
<reference evidence="1 2" key="1">
    <citation type="submission" date="2021-06" db="EMBL/GenBank/DDBJ databases">
        <title>A haploid diamondback moth (Plutella xylostella L.) genome assembly resolves 31 chromosomes and identifies a diamide resistance mutation.</title>
        <authorList>
            <person name="Ward C.M."/>
            <person name="Perry K.D."/>
            <person name="Baker G."/>
            <person name="Powis K."/>
            <person name="Heckel D.G."/>
            <person name="Baxter S.W."/>
        </authorList>
    </citation>
    <scope>NUCLEOTIDE SEQUENCE [LARGE SCALE GENOMIC DNA]</scope>
    <source>
        <strain evidence="1 2">LV</strain>
        <tissue evidence="1">Single pupa</tissue>
    </source>
</reference>
<accession>A0ABQ7QYY5</accession>
<protein>
    <submittedName>
        <fullName evidence="1">Uncharacterized protein</fullName>
    </submittedName>
</protein>
<organism evidence="1 2">
    <name type="scientific">Plutella xylostella</name>
    <name type="common">Diamondback moth</name>
    <name type="synonym">Plutella maculipennis</name>
    <dbReference type="NCBI Taxonomy" id="51655"/>
    <lineage>
        <taxon>Eukaryota</taxon>
        <taxon>Metazoa</taxon>
        <taxon>Ecdysozoa</taxon>
        <taxon>Arthropoda</taxon>
        <taxon>Hexapoda</taxon>
        <taxon>Insecta</taxon>
        <taxon>Pterygota</taxon>
        <taxon>Neoptera</taxon>
        <taxon>Endopterygota</taxon>
        <taxon>Lepidoptera</taxon>
        <taxon>Glossata</taxon>
        <taxon>Ditrysia</taxon>
        <taxon>Yponomeutoidea</taxon>
        <taxon>Plutellidae</taxon>
        <taxon>Plutella</taxon>
    </lineage>
</organism>
<sequence length="80" mass="8550">MDETCKWRGLRGCRGLAGARGRWAGGGGKNWTELARTRLNVVLKVEKLIMSQPRPDAPRSRRHAPARAAAAAAAAATVTV</sequence>
<proteinExistence type="predicted"/>
<comment type="caution">
    <text evidence="1">The sequence shown here is derived from an EMBL/GenBank/DDBJ whole genome shotgun (WGS) entry which is preliminary data.</text>
</comment>